<accession>D8RV19</accession>
<evidence type="ECO:0000313" key="2">
    <source>
        <dbReference type="Proteomes" id="UP000001514"/>
    </source>
</evidence>
<name>D8RV19_SELML</name>
<gene>
    <name evidence="1" type="ORF">SELMODRAFT_415108</name>
</gene>
<dbReference type="EMBL" id="GL377591">
    <property type="protein sequence ID" value="EFJ23882.1"/>
    <property type="molecule type" value="Genomic_DNA"/>
</dbReference>
<sequence length="356" mass="40688">MDLRWFRRDGEEGLGVRIPLCNGKLDLLAIARCLGGLDPAELSLRLSPSSQREEVFHPLPLNYRTGLSSLTWDELIEELGCIHFDAIASLPDAKTRQNAAIIQGIKHEKEPAWMAKLSGICRGRIDADSLLCHKFMLVFRYHLDVNDPNVVAIDKEHDHQGLMTQEEEELYINRHLPRAQAHEIVREISQLLPQSSYRWLDPEEIDSKVEVFRAINLDVEVRSKSSAVLAHGSDPVLGIEVVSELSRQGLNRCELEFYLWARSSKLPFLQLVTDFKSAVVFYYRFPRTGSMSCDTMSYATLKKLVKVITSSLPRNSSEFEMAWSILGWKRFGDEDEWPFASMVTNNNLKKRLPETL</sequence>
<proteinExistence type="predicted"/>
<dbReference type="HOGENOM" id="CLU_781674_0_0_1"/>
<evidence type="ECO:0000313" key="1">
    <source>
        <dbReference type="EMBL" id="EFJ23882.1"/>
    </source>
</evidence>
<dbReference type="KEGG" id="smo:SELMODRAFT_415108"/>
<organism evidence="2">
    <name type="scientific">Selaginella moellendorffii</name>
    <name type="common">Spikemoss</name>
    <dbReference type="NCBI Taxonomy" id="88036"/>
    <lineage>
        <taxon>Eukaryota</taxon>
        <taxon>Viridiplantae</taxon>
        <taxon>Streptophyta</taxon>
        <taxon>Embryophyta</taxon>
        <taxon>Tracheophyta</taxon>
        <taxon>Lycopodiopsida</taxon>
        <taxon>Selaginellales</taxon>
        <taxon>Selaginellaceae</taxon>
        <taxon>Selaginella</taxon>
    </lineage>
</organism>
<reference evidence="1 2" key="1">
    <citation type="journal article" date="2011" name="Science">
        <title>The Selaginella genome identifies genetic changes associated with the evolution of vascular plants.</title>
        <authorList>
            <person name="Banks J.A."/>
            <person name="Nishiyama T."/>
            <person name="Hasebe M."/>
            <person name="Bowman J.L."/>
            <person name="Gribskov M."/>
            <person name="dePamphilis C."/>
            <person name="Albert V.A."/>
            <person name="Aono N."/>
            <person name="Aoyama T."/>
            <person name="Ambrose B.A."/>
            <person name="Ashton N.W."/>
            <person name="Axtell M.J."/>
            <person name="Barker E."/>
            <person name="Barker M.S."/>
            <person name="Bennetzen J.L."/>
            <person name="Bonawitz N.D."/>
            <person name="Chapple C."/>
            <person name="Cheng C."/>
            <person name="Correa L.G."/>
            <person name="Dacre M."/>
            <person name="DeBarry J."/>
            <person name="Dreyer I."/>
            <person name="Elias M."/>
            <person name="Engstrom E.M."/>
            <person name="Estelle M."/>
            <person name="Feng L."/>
            <person name="Finet C."/>
            <person name="Floyd S.K."/>
            <person name="Frommer W.B."/>
            <person name="Fujita T."/>
            <person name="Gramzow L."/>
            <person name="Gutensohn M."/>
            <person name="Harholt J."/>
            <person name="Hattori M."/>
            <person name="Heyl A."/>
            <person name="Hirai T."/>
            <person name="Hiwatashi Y."/>
            <person name="Ishikawa M."/>
            <person name="Iwata M."/>
            <person name="Karol K.G."/>
            <person name="Koehler B."/>
            <person name="Kolukisaoglu U."/>
            <person name="Kubo M."/>
            <person name="Kurata T."/>
            <person name="Lalonde S."/>
            <person name="Li K."/>
            <person name="Li Y."/>
            <person name="Litt A."/>
            <person name="Lyons E."/>
            <person name="Manning G."/>
            <person name="Maruyama T."/>
            <person name="Michael T.P."/>
            <person name="Mikami K."/>
            <person name="Miyazaki S."/>
            <person name="Morinaga S."/>
            <person name="Murata T."/>
            <person name="Mueller-Roeber B."/>
            <person name="Nelson D.R."/>
            <person name="Obara M."/>
            <person name="Oguri Y."/>
            <person name="Olmstead R.G."/>
            <person name="Onodera N."/>
            <person name="Petersen B.L."/>
            <person name="Pils B."/>
            <person name="Prigge M."/>
            <person name="Rensing S.A."/>
            <person name="Riano-Pachon D.M."/>
            <person name="Roberts A.W."/>
            <person name="Sato Y."/>
            <person name="Scheller H.V."/>
            <person name="Schulz B."/>
            <person name="Schulz C."/>
            <person name="Shakirov E.V."/>
            <person name="Shibagaki N."/>
            <person name="Shinohara N."/>
            <person name="Shippen D.E."/>
            <person name="Soerensen I."/>
            <person name="Sotooka R."/>
            <person name="Sugimoto N."/>
            <person name="Sugita M."/>
            <person name="Sumikawa N."/>
            <person name="Tanurdzic M."/>
            <person name="Theissen G."/>
            <person name="Ulvskov P."/>
            <person name="Wakazuki S."/>
            <person name="Weng J.K."/>
            <person name="Willats W.W."/>
            <person name="Wipf D."/>
            <person name="Wolf P.G."/>
            <person name="Yang L."/>
            <person name="Zimmer A.D."/>
            <person name="Zhu Q."/>
            <person name="Mitros T."/>
            <person name="Hellsten U."/>
            <person name="Loque D."/>
            <person name="Otillar R."/>
            <person name="Salamov A."/>
            <person name="Schmutz J."/>
            <person name="Shapiro H."/>
            <person name="Lindquist E."/>
            <person name="Lucas S."/>
            <person name="Rokhsar D."/>
            <person name="Grigoriev I.V."/>
        </authorList>
    </citation>
    <scope>NUCLEOTIDE SEQUENCE [LARGE SCALE GENOMIC DNA]</scope>
</reference>
<keyword evidence="2" id="KW-1185">Reference proteome</keyword>
<dbReference type="Gramene" id="EFJ23882">
    <property type="protein sequence ID" value="EFJ23882"/>
    <property type="gene ID" value="SELMODRAFT_415108"/>
</dbReference>
<dbReference type="InParanoid" id="D8RV19"/>
<protein>
    <submittedName>
        <fullName evidence="1">Uncharacterized protein</fullName>
    </submittedName>
</protein>
<dbReference type="AlphaFoldDB" id="D8RV19"/>
<dbReference type="Proteomes" id="UP000001514">
    <property type="component" value="Unassembled WGS sequence"/>
</dbReference>